<protein>
    <recommendedName>
        <fullName evidence="2">DUF1015 domain-containing protein</fullName>
    </recommendedName>
</protein>
<dbReference type="Pfam" id="PF06245">
    <property type="entry name" value="DUF1015"/>
    <property type="match status" value="1"/>
</dbReference>
<dbReference type="EMBL" id="LAZR01015158">
    <property type="protein sequence ID" value="KKM14382.1"/>
    <property type="molecule type" value="Genomic_DNA"/>
</dbReference>
<reference evidence="1" key="1">
    <citation type="journal article" date="2015" name="Nature">
        <title>Complex archaea that bridge the gap between prokaryotes and eukaryotes.</title>
        <authorList>
            <person name="Spang A."/>
            <person name="Saw J.H."/>
            <person name="Jorgensen S.L."/>
            <person name="Zaremba-Niedzwiedzka K."/>
            <person name="Martijn J."/>
            <person name="Lind A.E."/>
            <person name="van Eijk R."/>
            <person name="Schleper C."/>
            <person name="Guy L."/>
            <person name="Ettema T.J."/>
        </authorList>
    </citation>
    <scope>NUCLEOTIDE SEQUENCE</scope>
</reference>
<sequence>MAEIIPFKGLLYNRQKVGDFSKVISPPYDVISKNMQDELYESNDYNVIRLIDNRAEGQERYAQAAEELKKWQEDGVLVQDEQPAIYVYEQDFQFHGELMKRKGFIGALGLKPLGEGLIYPHERTMSKPIEDRLRLLETTNANLSPIFALYINGEQIRPVLDEASKNEPDIVAEDSAGVVQKLWRLTDLEKIEKIQKAMKGKELFIADGHHRYETSLMHQQDVGPGYNGEARSTDYTMMTFIDMEDEGVVIKPTHRIVKIGSMTFEQLVENLKNDFVMKEYDSLDP</sequence>
<dbReference type="InterPro" id="IPR008323">
    <property type="entry name" value="UCP033563"/>
</dbReference>
<gene>
    <name evidence="1" type="ORF">LCGC14_1706660</name>
</gene>
<evidence type="ECO:0008006" key="2">
    <source>
        <dbReference type="Google" id="ProtNLM"/>
    </source>
</evidence>
<organism evidence="1">
    <name type="scientific">marine sediment metagenome</name>
    <dbReference type="NCBI Taxonomy" id="412755"/>
    <lineage>
        <taxon>unclassified sequences</taxon>
        <taxon>metagenomes</taxon>
        <taxon>ecological metagenomes</taxon>
    </lineage>
</organism>
<dbReference type="PANTHER" id="PTHR36454:SF1">
    <property type="entry name" value="DUF1015 DOMAIN-CONTAINING PROTEIN"/>
    <property type="match status" value="1"/>
</dbReference>
<dbReference type="PANTHER" id="PTHR36454">
    <property type="entry name" value="LMO2823 PROTEIN"/>
    <property type="match status" value="1"/>
</dbReference>
<name>A0A0F9HGV5_9ZZZZ</name>
<comment type="caution">
    <text evidence="1">The sequence shown here is derived from an EMBL/GenBank/DDBJ whole genome shotgun (WGS) entry which is preliminary data.</text>
</comment>
<dbReference type="AlphaFoldDB" id="A0A0F9HGV5"/>
<accession>A0A0F9HGV5</accession>
<evidence type="ECO:0000313" key="1">
    <source>
        <dbReference type="EMBL" id="KKM14382.1"/>
    </source>
</evidence>
<feature type="non-terminal residue" evidence="1">
    <location>
        <position position="285"/>
    </location>
</feature>
<proteinExistence type="predicted"/>